<dbReference type="STRING" id="675864.SAMN04489747_4051"/>
<evidence type="ECO:0000256" key="5">
    <source>
        <dbReference type="PIRSR" id="PIRSR602678-1"/>
    </source>
</evidence>
<dbReference type="NCBIfam" id="TIGR00486">
    <property type="entry name" value="YbgI_SA1388"/>
    <property type="match status" value="1"/>
</dbReference>
<dbReference type="Proteomes" id="UP000198546">
    <property type="component" value="Chromosome i"/>
</dbReference>
<dbReference type="Gene3D" id="3.40.1390.30">
    <property type="entry name" value="NIF3 (NGG1p interacting factor 3)-like"/>
    <property type="match status" value="2"/>
</dbReference>
<feature type="binding site" evidence="5">
    <location>
        <position position="68"/>
    </location>
    <ligand>
        <name>a divalent metal cation</name>
        <dbReference type="ChEBI" id="CHEBI:60240"/>
        <label>1</label>
    </ligand>
</feature>
<dbReference type="RefSeq" id="WP_090595987.1">
    <property type="nucleotide sequence ID" value="NZ_LT629688.1"/>
</dbReference>
<dbReference type="PANTHER" id="PTHR13799">
    <property type="entry name" value="NGG1 INTERACTING FACTOR 3"/>
    <property type="match status" value="1"/>
</dbReference>
<evidence type="ECO:0000256" key="1">
    <source>
        <dbReference type="ARBA" id="ARBA00006964"/>
    </source>
</evidence>
<feature type="binding site" evidence="5">
    <location>
        <position position="235"/>
    </location>
    <ligand>
        <name>a divalent metal cation</name>
        <dbReference type="ChEBI" id="CHEBI:60240"/>
        <label>1</label>
    </ligand>
</feature>
<dbReference type="EMBL" id="LT629688">
    <property type="protein sequence ID" value="SDE67436.1"/>
    <property type="molecule type" value="Genomic_DNA"/>
</dbReference>
<feature type="binding site" evidence="5">
    <location>
        <position position="106"/>
    </location>
    <ligand>
        <name>a divalent metal cation</name>
        <dbReference type="ChEBI" id="CHEBI:60240"/>
        <label>1</label>
    </ligand>
</feature>
<evidence type="ECO:0000256" key="4">
    <source>
        <dbReference type="ARBA" id="ARBA00022723"/>
    </source>
</evidence>
<dbReference type="AlphaFoldDB" id="A0A1G7EVB3"/>
<dbReference type="PANTHER" id="PTHR13799:SF14">
    <property type="entry name" value="GTP CYCLOHYDROLASE 1 TYPE 2 HOMOLOG"/>
    <property type="match status" value="1"/>
</dbReference>
<proteinExistence type="inferred from homology"/>
<organism evidence="6 7">
    <name type="scientific">Auraticoccus monumenti</name>
    <dbReference type="NCBI Taxonomy" id="675864"/>
    <lineage>
        <taxon>Bacteria</taxon>
        <taxon>Bacillati</taxon>
        <taxon>Actinomycetota</taxon>
        <taxon>Actinomycetes</taxon>
        <taxon>Propionibacteriales</taxon>
        <taxon>Propionibacteriaceae</taxon>
        <taxon>Auraticoccus</taxon>
    </lineage>
</organism>
<accession>A0A1G7EVB3</accession>
<dbReference type="GO" id="GO:0005737">
    <property type="term" value="C:cytoplasm"/>
    <property type="evidence" value="ECO:0007669"/>
    <property type="project" value="TreeGrafter"/>
</dbReference>
<evidence type="ECO:0000313" key="7">
    <source>
        <dbReference type="Proteomes" id="UP000198546"/>
    </source>
</evidence>
<dbReference type="Pfam" id="PF01784">
    <property type="entry name" value="DUF34_NIF3"/>
    <property type="match status" value="1"/>
</dbReference>
<dbReference type="FunFam" id="3.40.1390.30:FF:000001">
    <property type="entry name" value="GTP cyclohydrolase 1 type 2"/>
    <property type="match status" value="1"/>
</dbReference>
<feature type="binding site" evidence="5">
    <location>
        <position position="231"/>
    </location>
    <ligand>
        <name>a divalent metal cation</name>
        <dbReference type="ChEBI" id="CHEBI:60240"/>
        <label>1</label>
    </ligand>
</feature>
<gene>
    <name evidence="6" type="ORF">SAMN04489747_4051</name>
</gene>
<keyword evidence="4 5" id="KW-0479">Metal-binding</keyword>
<keyword evidence="7" id="KW-1185">Reference proteome</keyword>
<evidence type="ECO:0000256" key="2">
    <source>
        <dbReference type="ARBA" id="ARBA00011643"/>
    </source>
</evidence>
<evidence type="ECO:0000313" key="6">
    <source>
        <dbReference type="EMBL" id="SDE67436.1"/>
    </source>
</evidence>
<dbReference type="InterPro" id="IPR002678">
    <property type="entry name" value="DUF34/NIF3"/>
</dbReference>
<sequence>MGTVTVGDVVDVVERHYPPATAEPWDAVGLAVGERSAPVDRVLLTVDVVPEVLTEARERGAQLVVAHHPLLLRGLTSVVAEEPKGRLVLAAARDRVAVLTAHTNADVAVDGVSQALADALGLVGCRPLVPHGDDPVTGTGRVGRLPEPMTAAELVEHVAARVPATATGVRLAGDPARRISTVALVGGAGDGYLDAARASGADAYLTSDLRHHPVSEFLQHEGAPVLLDVAHAAAEATWLPVLARVLADGLGPDGPEVLLSDVRTDPWTLRSGAR</sequence>
<protein>
    <recommendedName>
        <fullName evidence="3">GTP cyclohydrolase 1 type 2 homolog</fullName>
    </recommendedName>
</protein>
<comment type="subunit">
    <text evidence="2">Homohexamer.</text>
</comment>
<reference evidence="6 7" key="1">
    <citation type="submission" date="2016-10" db="EMBL/GenBank/DDBJ databases">
        <authorList>
            <person name="de Groot N.N."/>
        </authorList>
    </citation>
    <scope>NUCLEOTIDE SEQUENCE [LARGE SCALE GENOMIC DNA]</scope>
    <source>
        <strain evidence="6 7">MON 2.2</strain>
    </source>
</reference>
<name>A0A1G7EVB3_9ACTN</name>
<dbReference type="OrthoDB" id="9795763at2"/>
<dbReference type="SUPFAM" id="SSF102705">
    <property type="entry name" value="NIF3 (NGG1p interacting factor 3)-like"/>
    <property type="match status" value="1"/>
</dbReference>
<comment type="similarity">
    <text evidence="1">Belongs to the GTP cyclohydrolase I type 2/NIF3 family.</text>
</comment>
<dbReference type="InterPro" id="IPR036069">
    <property type="entry name" value="DUF34/NIF3_sf"/>
</dbReference>
<feature type="binding site" evidence="5">
    <location>
        <position position="67"/>
    </location>
    <ligand>
        <name>a divalent metal cation</name>
        <dbReference type="ChEBI" id="CHEBI:60240"/>
        <label>1</label>
    </ligand>
</feature>
<evidence type="ECO:0000256" key="3">
    <source>
        <dbReference type="ARBA" id="ARBA00022112"/>
    </source>
</evidence>
<dbReference type="GO" id="GO:0046872">
    <property type="term" value="F:metal ion binding"/>
    <property type="evidence" value="ECO:0007669"/>
    <property type="project" value="UniProtKB-KW"/>
</dbReference>